<evidence type="ECO:0000256" key="1">
    <source>
        <dbReference type="SAM" id="MobiDB-lite"/>
    </source>
</evidence>
<dbReference type="AlphaFoldDB" id="F9XFU6"/>
<dbReference type="Proteomes" id="UP000008062">
    <property type="component" value="Chromosome 7"/>
</dbReference>
<accession>F9XFU6</accession>
<dbReference type="GeneID" id="13397886"/>
<organism evidence="2 3">
    <name type="scientific">Zymoseptoria tritici (strain CBS 115943 / IPO323)</name>
    <name type="common">Speckled leaf blotch fungus</name>
    <name type="synonym">Septoria tritici</name>
    <dbReference type="NCBI Taxonomy" id="336722"/>
    <lineage>
        <taxon>Eukaryota</taxon>
        <taxon>Fungi</taxon>
        <taxon>Dikarya</taxon>
        <taxon>Ascomycota</taxon>
        <taxon>Pezizomycotina</taxon>
        <taxon>Dothideomycetes</taxon>
        <taxon>Dothideomycetidae</taxon>
        <taxon>Mycosphaerellales</taxon>
        <taxon>Mycosphaerellaceae</taxon>
        <taxon>Zymoseptoria</taxon>
    </lineage>
</organism>
<reference evidence="2 3" key="1">
    <citation type="journal article" date="2011" name="PLoS Genet.">
        <title>Finished genome of the fungal wheat pathogen Mycosphaerella graminicola reveals dispensome structure, chromosome plasticity, and stealth pathogenesis.</title>
        <authorList>
            <person name="Goodwin S.B."/>
            <person name="Ben M'barek S."/>
            <person name="Dhillon B."/>
            <person name="Wittenberg A.H.J."/>
            <person name="Crane C.F."/>
            <person name="Hane J.K."/>
            <person name="Foster A.J."/>
            <person name="Van der Lee T.A.J."/>
            <person name="Grimwood J."/>
            <person name="Aerts A."/>
            <person name="Antoniw J."/>
            <person name="Bailey A."/>
            <person name="Bluhm B."/>
            <person name="Bowler J."/>
            <person name="Bristow J."/>
            <person name="van der Burgt A."/>
            <person name="Canto-Canche B."/>
            <person name="Churchill A.C.L."/>
            <person name="Conde-Ferraez L."/>
            <person name="Cools H.J."/>
            <person name="Coutinho P.M."/>
            <person name="Csukai M."/>
            <person name="Dehal P."/>
            <person name="De Wit P."/>
            <person name="Donzelli B."/>
            <person name="van de Geest H.C."/>
            <person name="van Ham R.C.H.J."/>
            <person name="Hammond-Kosack K.E."/>
            <person name="Henrissat B."/>
            <person name="Kilian A."/>
            <person name="Kobayashi A.K."/>
            <person name="Koopmann E."/>
            <person name="Kourmpetis Y."/>
            <person name="Kuzniar A."/>
            <person name="Lindquist E."/>
            <person name="Lombard V."/>
            <person name="Maliepaard C."/>
            <person name="Martins N."/>
            <person name="Mehrabi R."/>
            <person name="Nap J.P.H."/>
            <person name="Ponomarenko A."/>
            <person name="Rudd J.J."/>
            <person name="Salamov A."/>
            <person name="Schmutz J."/>
            <person name="Schouten H.J."/>
            <person name="Shapiro H."/>
            <person name="Stergiopoulos I."/>
            <person name="Torriani S.F.F."/>
            <person name="Tu H."/>
            <person name="de Vries R.P."/>
            <person name="Waalwijk C."/>
            <person name="Ware S.B."/>
            <person name="Wiebenga A."/>
            <person name="Zwiers L.-H."/>
            <person name="Oliver R.P."/>
            <person name="Grigoriev I.V."/>
            <person name="Kema G.H.J."/>
        </authorList>
    </citation>
    <scope>NUCLEOTIDE SEQUENCE [LARGE SCALE GENOMIC DNA]</scope>
    <source>
        <strain evidence="3">CBS 115943 / IPO323</strain>
    </source>
</reference>
<dbReference type="RefSeq" id="XP_003851146.1">
    <property type="nucleotide sequence ID" value="XM_003851098.1"/>
</dbReference>
<feature type="compositionally biased region" description="Basic and acidic residues" evidence="1">
    <location>
        <begin position="383"/>
        <end position="397"/>
    </location>
</feature>
<evidence type="ECO:0000313" key="3">
    <source>
        <dbReference type="Proteomes" id="UP000008062"/>
    </source>
</evidence>
<dbReference type="HOGENOM" id="CLU_680089_0_0_1"/>
<feature type="region of interest" description="Disordered" evidence="1">
    <location>
        <begin position="383"/>
        <end position="405"/>
    </location>
</feature>
<name>F9XFU6_ZYMTI</name>
<keyword evidence="3" id="KW-1185">Reference proteome</keyword>
<feature type="compositionally biased region" description="Low complexity" evidence="1">
    <location>
        <begin position="31"/>
        <end position="42"/>
    </location>
</feature>
<sequence>MASNDASNGRNHPGKPPLPVRQQQFGKPHARQAQPAPRKQAQGIGKIPRLAPRKAPGPDTLLKTLPKVENDANSAEDSQPFLFHNRQYKVVTKVESFDHPKFKCNTIVMAEFFLVPSDFEGDIPLGTKNAGRQIEYPLQHAQLGSRLTELQVTMKHIYASKTGERRPPFAAHTAEFTADKLHIITEFECDRQYWGTGLAQIAMAGYERAMLKLPQAAGLQTMILSPAPLTDVLDKVQNPHPEHEIVKRLIKSYAKSKYEVWSMPPANLDAGIVIMGKTLAEDAEDAGPVQGPLPRYEGRLITRGYLCRTSSDRKLAVYETGIGRKGTTWKQSNFQAAATQSSSHVVRKIFAESSTRYMIAVHPPVWVRKTRVSQAVISGWEKQKRDQWERRESRRSTSPEPELTI</sequence>
<feature type="region of interest" description="Disordered" evidence="1">
    <location>
        <begin position="1"/>
        <end position="62"/>
    </location>
</feature>
<gene>
    <name evidence="2" type="ORF">MYCGRDRAFT_94487</name>
</gene>
<proteinExistence type="predicted"/>
<dbReference type="EMBL" id="CM001202">
    <property type="protein sequence ID" value="EGP86122.1"/>
    <property type="molecule type" value="Genomic_DNA"/>
</dbReference>
<feature type="compositionally biased region" description="Polar residues" evidence="1">
    <location>
        <begin position="1"/>
        <end position="10"/>
    </location>
</feature>
<dbReference type="KEGG" id="ztr:MYCGRDRAFT_94487"/>
<protein>
    <submittedName>
        <fullName evidence="2">Uncharacterized protein</fullName>
    </submittedName>
</protein>
<dbReference type="InParanoid" id="F9XFU6"/>
<dbReference type="OrthoDB" id="10605746at2759"/>
<evidence type="ECO:0000313" key="2">
    <source>
        <dbReference type="EMBL" id="EGP86122.1"/>
    </source>
</evidence>